<evidence type="ECO:0000259" key="2">
    <source>
        <dbReference type="PROSITE" id="PS50989"/>
    </source>
</evidence>
<name>A0ABV2QE09_9BURK</name>
<sequence>MTSGPHTSTPAPNHAHSGVHRTMETLTKGASQQEALDTWQDELQELQKRHEFAEKMGGQEAIAKQHGANRLTVRERITQLADQASFQEVGKLTGQGHYVDGKLQSVTPAPYVMGLATIDGRPVAIGGEDFTIRGGSSWSGDRKKGGQGGFVEDLALDYRIPLVNLIDGAGGSVTSHKRRGHAVFPGVHGFETSVELMSVAPVVSAVLGTAAGGPAGRAILSHWSVMTRDTSQIFAAGPPVVERSLGQKISKEELGGHKAASDMAGLVHNVAADEAECFEMIRRYLSYMPNNVWELPPTVDMQDPPERAEEALRTIVPKDRRKPYNMRKLISLVVDKESIFEIQPTYGKAVITSLARMNGKVVGVVANNPMVHGGALDVKSSRKQTHFIQLCDTFHIPLIFLVDVPGFMVGKDAELAGTLREGMRSVYVAMQATVPILTVVVRKCYGMAGMAATDKNGIGLKLAWPSAEWGSLPVEGGVAAAYKREIAAAADPKQRERELEAELRELTSPFRTAEAFGVEDIIDPSETRRYLCRFIDAAQGRLKSTLGPKLRSGVLP</sequence>
<dbReference type="InterPro" id="IPR029045">
    <property type="entry name" value="ClpP/crotonase-like_dom_sf"/>
</dbReference>
<proteinExistence type="predicted"/>
<dbReference type="PROSITE" id="PS50989">
    <property type="entry name" value="COA_CT_CTER"/>
    <property type="match status" value="1"/>
</dbReference>
<organism evidence="3 4">
    <name type="scientific">Ottowia thiooxydans</name>
    <dbReference type="NCBI Taxonomy" id="219182"/>
    <lineage>
        <taxon>Bacteria</taxon>
        <taxon>Pseudomonadati</taxon>
        <taxon>Pseudomonadota</taxon>
        <taxon>Betaproteobacteria</taxon>
        <taxon>Burkholderiales</taxon>
        <taxon>Comamonadaceae</taxon>
        <taxon>Ottowia</taxon>
    </lineage>
</organism>
<dbReference type="Gene3D" id="3.90.226.10">
    <property type="entry name" value="2-enoyl-CoA Hydratase, Chain A, domain 1"/>
    <property type="match status" value="2"/>
</dbReference>
<accession>A0ABV2QE09</accession>
<dbReference type="SUPFAM" id="SSF52096">
    <property type="entry name" value="ClpP/crotonase"/>
    <property type="match status" value="2"/>
</dbReference>
<dbReference type="InterPro" id="IPR051047">
    <property type="entry name" value="AccD/PCCB"/>
</dbReference>
<dbReference type="InterPro" id="IPR034733">
    <property type="entry name" value="AcCoA_carboxyl_beta"/>
</dbReference>
<keyword evidence="4" id="KW-1185">Reference proteome</keyword>
<dbReference type="Pfam" id="PF01039">
    <property type="entry name" value="Carboxyl_trans"/>
    <property type="match status" value="1"/>
</dbReference>
<reference evidence="3 4" key="1">
    <citation type="submission" date="2024-06" db="EMBL/GenBank/DDBJ databases">
        <title>Sorghum-associated microbial communities from plants grown in Nebraska, USA.</title>
        <authorList>
            <person name="Schachtman D."/>
        </authorList>
    </citation>
    <scope>NUCLEOTIDE SEQUENCE [LARGE SCALE GENOMIC DNA]</scope>
    <source>
        <strain evidence="3 4">2709</strain>
    </source>
</reference>
<feature type="domain" description="CoA carboxyltransferase C-terminal" evidence="2">
    <location>
        <begin position="304"/>
        <end position="552"/>
    </location>
</feature>
<evidence type="ECO:0000313" key="4">
    <source>
        <dbReference type="Proteomes" id="UP001549320"/>
    </source>
</evidence>
<dbReference type="Proteomes" id="UP001549320">
    <property type="component" value="Unassembled WGS sequence"/>
</dbReference>
<feature type="coiled-coil region" evidence="1">
    <location>
        <begin position="29"/>
        <end position="56"/>
    </location>
</feature>
<evidence type="ECO:0000313" key="3">
    <source>
        <dbReference type="EMBL" id="MET4579274.1"/>
    </source>
</evidence>
<dbReference type="EMBL" id="JBEPSH010000009">
    <property type="protein sequence ID" value="MET4579274.1"/>
    <property type="molecule type" value="Genomic_DNA"/>
</dbReference>
<dbReference type="PANTHER" id="PTHR43842">
    <property type="entry name" value="PROPIONYL-COA CARBOXYLASE BETA CHAIN"/>
    <property type="match status" value="1"/>
</dbReference>
<dbReference type="InterPro" id="IPR011763">
    <property type="entry name" value="COA_CT_C"/>
</dbReference>
<keyword evidence="1" id="KW-0175">Coiled coil</keyword>
<comment type="caution">
    <text evidence="3">The sequence shown here is derived from an EMBL/GenBank/DDBJ whole genome shotgun (WGS) entry which is preliminary data.</text>
</comment>
<gene>
    <name evidence="3" type="ORF">ABIE13_004402</name>
</gene>
<protein>
    <submittedName>
        <fullName evidence="3">Acetyl-CoA carboxylase carboxyltransferase component</fullName>
    </submittedName>
</protein>
<dbReference type="PANTHER" id="PTHR43842:SF2">
    <property type="entry name" value="PROPIONYL-COA CARBOXYLASE BETA CHAIN, MITOCHONDRIAL"/>
    <property type="match status" value="1"/>
</dbReference>
<evidence type="ECO:0000256" key="1">
    <source>
        <dbReference type="SAM" id="Coils"/>
    </source>
</evidence>